<keyword evidence="2" id="KW-0813">Transport</keyword>
<dbReference type="PANTHER" id="PTHR42718">
    <property type="entry name" value="MAJOR FACILITATOR SUPERFAMILY MULTIDRUG TRANSPORTER MFSC"/>
    <property type="match status" value="1"/>
</dbReference>
<evidence type="ECO:0000313" key="10">
    <source>
        <dbReference type="EMBL" id="GAA3231235.1"/>
    </source>
</evidence>
<evidence type="ECO:0000256" key="4">
    <source>
        <dbReference type="ARBA" id="ARBA00022692"/>
    </source>
</evidence>
<feature type="transmembrane region" description="Helical" evidence="8">
    <location>
        <begin position="43"/>
        <end position="63"/>
    </location>
</feature>
<feature type="region of interest" description="Disordered" evidence="7">
    <location>
        <begin position="96"/>
        <end position="123"/>
    </location>
</feature>
<dbReference type="RefSeq" id="WP_344835443.1">
    <property type="nucleotide sequence ID" value="NZ_BAAAUV010000021.1"/>
</dbReference>
<dbReference type="PROSITE" id="PS50850">
    <property type="entry name" value="MFS"/>
    <property type="match status" value="1"/>
</dbReference>
<organism evidence="10 11">
    <name type="scientific">Actinocorallia longicatena</name>
    <dbReference type="NCBI Taxonomy" id="111803"/>
    <lineage>
        <taxon>Bacteria</taxon>
        <taxon>Bacillati</taxon>
        <taxon>Actinomycetota</taxon>
        <taxon>Actinomycetes</taxon>
        <taxon>Streptosporangiales</taxon>
        <taxon>Thermomonosporaceae</taxon>
        <taxon>Actinocorallia</taxon>
    </lineage>
</organism>
<feature type="transmembrane region" description="Helical" evidence="8">
    <location>
        <begin position="75"/>
        <end position="95"/>
    </location>
</feature>
<evidence type="ECO:0000256" key="5">
    <source>
        <dbReference type="ARBA" id="ARBA00022989"/>
    </source>
</evidence>
<gene>
    <name evidence="10" type="ORF">GCM10010468_62240</name>
</gene>
<evidence type="ECO:0000256" key="1">
    <source>
        <dbReference type="ARBA" id="ARBA00004651"/>
    </source>
</evidence>
<evidence type="ECO:0000256" key="2">
    <source>
        <dbReference type="ARBA" id="ARBA00022448"/>
    </source>
</evidence>
<keyword evidence="6 8" id="KW-0472">Membrane</keyword>
<dbReference type="InterPro" id="IPR020846">
    <property type="entry name" value="MFS_dom"/>
</dbReference>
<dbReference type="EMBL" id="BAAAUV010000021">
    <property type="protein sequence ID" value="GAA3231235.1"/>
    <property type="molecule type" value="Genomic_DNA"/>
</dbReference>
<evidence type="ECO:0000259" key="9">
    <source>
        <dbReference type="PROSITE" id="PS50850"/>
    </source>
</evidence>
<dbReference type="InterPro" id="IPR036259">
    <property type="entry name" value="MFS_trans_sf"/>
</dbReference>
<evidence type="ECO:0000256" key="3">
    <source>
        <dbReference type="ARBA" id="ARBA00022475"/>
    </source>
</evidence>
<dbReference type="SUPFAM" id="SSF103473">
    <property type="entry name" value="MFS general substrate transporter"/>
    <property type="match status" value="1"/>
</dbReference>
<evidence type="ECO:0000313" key="11">
    <source>
        <dbReference type="Proteomes" id="UP001501237"/>
    </source>
</evidence>
<protein>
    <recommendedName>
        <fullName evidence="9">Major facilitator superfamily (MFS) profile domain-containing protein</fullName>
    </recommendedName>
</protein>
<evidence type="ECO:0000256" key="6">
    <source>
        <dbReference type="ARBA" id="ARBA00023136"/>
    </source>
</evidence>
<dbReference type="Proteomes" id="UP001501237">
    <property type="component" value="Unassembled WGS sequence"/>
</dbReference>
<keyword evidence="5 8" id="KW-1133">Transmembrane helix</keyword>
<evidence type="ECO:0000256" key="7">
    <source>
        <dbReference type="SAM" id="MobiDB-lite"/>
    </source>
</evidence>
<sequence>MLMFVAGVGVSMVMPAAQTSVINAVPPQQIGRASGVFSTLRQFGGVLGIAALAPLFTALGGYGSPQTFVDGFGPALGLGAGLPAAGALAALFIPARRGTDPPTPVADPDGPGERERLSTTGYR</sequence>
<reference evidence="11" key="1">
    <citation type="journal article" date="2019" name="Int. J. Syst. Evol. Microbiol.">
        <title>The Global Catalogue of Microorganisms (GCM) 10K type strain sequencing project: providing services to taxonomists for standard genome sequencing and annotation.</title>
        <authorList>
            <consortium name="The Broad Institute Genomics Platform"/>
            <consortium name="The Broad Institute Genome Sequencing Center for Infectious Disease"/>
            <person name="Wu L."/>
            <person name="Ma J."/>
        </authorList>
    </citation>
    <scope>NUCLEOTIDE SEQUENCE [LARGE SCALE GENOMIC DNA]</scope>
    <source>
        <strain evidence="11">JCM 9377</strain>
    </source>
</reference>
<keyword evidence="3" id="KW-1003">Cell membrane</keyword>
<feature type="domain" description="Major facilitator superfamily (MFS) profile" evidence="9">
    <location>
        <begin position="1"/>
        <end position="98"/>
    </location>
</feature>
<keyword evidence="4 8" id="KW-0812">Transmembrane</keyword>
<dbReference type="PANTHER" id="PTHR42718:SF46">
    <property type="entry name" value="BLR6921 PROTEIN"/>
    <property type="match status" value="1"/>
</dbReference>
<name>A0ABP6QHJ1_9ACTN</name>
<accession>A0ABP6QHJ1</accession>
<proteinExistence type="predicted"/>
<evidence type="ECO:0000256" key="8">
    <source>
        <dbReference type="SAM" id="Phobius"/>
    </source>
</evidence>
<comment type="subcellular location">
    <subcellularLocation>
        <location evidence="1">Cell membrane</location>
        <topology evidence="1">Multi-pass membrane protein</topology>
    </subcellularLocation>
</comment>
<dbReference type="Gene3D" id="1.20.1250.20">
    <property type="entry name" value="MFS general substrate transporter like domains"/>
    <property type="match status" value="1"/>
</dbReference>
<keyword evidence="11" id="KW-1185">Reference proteome</keyword>
<comment type="caution">
    <text evidence="10">The sequence shown here is derived from an EMBL/GenBank/DDBJ whole genome shotgun (WGS) entry which is preliminary data.</text>
</comment>